<feature type="transmembrane region" description="Helical" evidence="1">
    <location>
        <begin position="180"/>
        <end position="200"/>
    </location>
</feature>
<keyword evidence="2" id="KW-0732">Signal</keyword>
<keyword evidence="1" id="KW-0472">Membrane</keyword>
<gene>
    <name evidence="3" type="ORF">ABDJ38_13995</name>
</gene>
<dbReference type="Pfam" id="PF13795">
    <property type="entry name" value="HupE_UreJ_2"/>
    <property type="match status" value="1"/>
</dbReference>
<reference evidence="3 4" key="1">
    <citation type="submission" date="2024-05" db="EMBL/GenBank/DDBJ databases">
        <authorList>
            <person name="Park S."/>
        </authorList>
    </citation>
    <scope>NUCLEOTIDE SEQUENCE [LARGE SCALE GENOMIC DNA]</scope>
    <source>
        <strain evidence="3 4">DGU5</strain>
    </source>
</reference>
<protein>
    <submittedName>
        <fullName evidence="3">HupE/UreJ family protein</fullName>
    </submittedName>
</protein>
<feature type="signal peptide" evidence="2">
    <location>
        <begin position="1"/>
        <end position="22"/>
    </location>
</feature>
<evidence type="ECO:0000256" key="1">
    <source>
        <dbReference type="SAM" id="Phobius"/>
    </source>
</evidence>
<feature type="chain" id="PRO_5045963630" evidence="2">
    <location>
        <begin position="23"/>
        <end position="332"/>
    </location>
</feature>
<dbReference type="InterPro" id="IPR032809">
    <property type="entry name" value="Put_HupE_UreJ"/>
</dbReference>
<name>A0ABV0CZJ1_9SPHN</name>
<feature type="transmembrane region" description="Helical" evidence="1">
    <location>
        <begin position="276"/>
        <end position="297"/>
    </location>
</feature>
<sequence length="332" mass="35981">MRGWLFIWLAVVFAVAPQAVRADDNRPLSLKIEQQDAANFTVTWKLPVNVEPRHMPRVSTDGCEERGRARTWSDPLGYWREEAWHCAQGIEAREIAIVYPLANPNLATIVRVFRAGAGDPQTILLQPQDGSFAIGTEEEASSGGGFLEFIKLGVEHIWIGIDHLLFVAGLVLIAAKPRRILVTITGFTLAHSVTLALAALDLVRLPIAAIEAVIALSIVFLAVEIVKGPRDTLTWRKPVVVASAFGLLHGFGFAAVLREIGLPQGSLVSSLLAFNIGIEIGQVVFAAGIFALLWLLGRTGERLAGQLPVQKLAGYAVGCLASMWMIERLSGI</sequence>
<feature type="transmembrane region" description="Helical" evidence="1">
    <location>
        <begin position="206"/>
        <end position="226"/>
    </location>
</feature>
<evidence type="ECO:0000313" key="3">
    <source>
        <dbReference type="EMBL" id="MEN7538289.1"/>
    </source>
</evidence>
<dbReference type="Proteomes" id="UP001484535">
    <property type="component" value="Unassembled WGS sequence"/>
</dbReference>
<keyword evidence="1" id="KW-0812">Transmembrane</keyword>
<feature type="transmembrane region" description="Helical" evidence="1">
    <location>
        <begin position="157"/>
        <end position="175"/>
    </location>
</feature>
<proteinExistence type="predicted"/>
<organism evidence="3 4">
    <name type="scientific">Aurantiacibacter flavus</name>
    <dbReference type="NCBI Taxonomy" id="3145232"/>
    <lineage>
        <taxon>Bacteria</taxon>
        <taxon>Pseudomonadati</taxon>
        <taxon>Pseudomonadota</taxon>
        <taxon>Alphaproteobacteria</taxon>
        <taxon>Sphingomonadales</taxon>
        <taxon>Erythrobacteraceae</taxon>
        <taxon>Aurantiacibacter</taxon>
    </lineage>
</organism>
<dbReference type="EMBL" id="JBDLBR010000005">
    <property type="protein sequence ID" value="MEN7538289.1"/>
    <property type="molecule type" value="Genomic_DNA"/>
</dbReference>
<accession>A0ABV0CZJ1</accession>
<comment type="caution">
    <text evidence="3">The sequence shown here is derived from an EMBL/GenBank/DDBJ whole genome shotgun (WGS) entry which is preliminary data.</text>
</comment>
<evidence type="ECO:0000313" key="4">
    <source>
        <dbReference type="Proteomes" id="UP001484535"/>
    </source>
</evidence>
<dbReference type="RefSeq" id="WP_346785747.1">
    <property type="nucleotide sequence ID" value="NZ_JBDLBR010000005.1"/>
</dbReference>
<keyword evidence="1" id="KW-1133">Transmembrane helix</keyword>
<keyword evidence="4" id="KW-1185">Reference proteome</keyword>
<feature type="transmembrane region" description="Helical" evidence="1">
    <location>
        <begin position="238"/>
        <end position="256"/>
    </location>
</feature>
<evidence type="ECO:0000256" key="2">
    <source>
        <dbReference type="SAM" id="SignalP"/>
    </source>
</evidence>